<name>E4U426_SULKY</name>
<dbReference type="RefSeq" id="WP_013450050.1">
    <property type="nucleotide sequence ID" value="NC_014756.1"/>
</dbReference>
<keyword evidence="1" id="KW-0614">Plasmid</keyword>
<evidence type="ECO:0000313" key="2">
    <source>
        <dbReference type="Proteomes" id="UP000008721"/>
    </source>
</evidence>
<dbReference type="KEGG" id="sku:Sulku_2794"/>
<evidence type="ECO:0000313" key="1">
    <source>
        <dbReference type="EMBL" id="ADR35442.1"/>
    </source>
</evidence>
<dbReference type="HOGENOM" id="CLU_2604729_0_0_7"/>
<proteinExistence type="predicted"/>
<gene>
    <name evidence="1" type="ordered locus">Sulku_2794</name>
</gene>
<sequence length="79" mass="8934">MNKLDKNSDTVKNMMQFCGMLNGQTGNKTCQELKKEKATGKNAINHVTSEQFHNALEKLKNADKELIEEFDNTLMDGLD</sequence>
<protein>
    <submittedName>
        <fullName evidence="1">Uncharacterized protein</fullName>
    </submittedName>
</protein>
<accession>E4U426</accession>
<geneLocation type="plasmid" evidence="1 2">
    <name>pSULKU03</name>
</geneLocation>
<dbReference type="AlphaFoldDB" id="E4U426"/>
<keyword evidence="2" id="KW-1185">Reference proteome</keyword>
<reference evidence="1 2" key="1">
    <citation type="journal article" date="2012" name="Stand. Genomic Sci.">
        <title>Complete genome sequence of the sulfur compounds oxidizing chemolithoautotroph Sulfuricurvum kujiense type strain (YK-1(T)).</title>
        <authorList>
            <person name="Han C."/>
            <person name="Kotsyurbenko O."/>
            <person name="Chertkov O."/>
            <person name="Held B."/>
            <person name="Lapidus A."/>
            <person name="Nolan M."/>
            <person name="Lucas S."/>
            <person name="Hammon N."/>
            <person name="Deshpande S."/>
            <person name="Cheng J.F."/>
            <person name="Tapia R."/>
            <person name="Goodwin L.A."/>
            <person name="Pitluck S."/>
            <person name="Liolios K."/>
            <person name="Pagani I."/>
            <person name="Ivanova N."/>
            <person name="Mavromatis K."/>
            <person name="Mikhailova N."/>
            <person name="Pati A."/>
            <person name="Chen A."/>
            <person name="Palaniappan K."/>
            <person name="Land M."/>
            <person name="Hauser L."/>
            <person name="Chang Y.J."/>
            <person name="Jeffries C.D."/>
            <person name="Brambilla E.M."/>
            <person name="Rohde M."/>
            <person name="Spring S."/>
            <person name="Sikorski J."/>
            <person name="Goker M."/>
            <person name="Woyke T."/>
            <person name="Bristow J."/>
            <person name="Eisen J.A."/>
            <person name="Markowitz V."/>
            <person name="Hugenholtz P."/>
            <person name="Kyrpides N.C."/>
            <person name="Klenk H.P."/>
            <person name="Detter J.C."/>
        </authorList>
    </citation>
    <scope>NUCLEOTIDE SEQUENCE [LARGE SCALE GENOMIC DNA]</scope>
    <source>
        <strain evidence="2">ATCC BAA-921 / DSM 16994 / JCM 11577 / YK-1</strain>
    </source>
</reference>
<dbReference type="Proteomes" id="UP000008721">
    <property type="component" value="Plasmid pSULKU03"/>
</dbReference>
<dbReference type="EMBL" id="CP002358">
    <property type="protein sequence ID" value="ADR35442.1"/>
    <property type="molecule type" value="Genomic_DNA"/>
</dbReference>
<organism evidence="1 2">
    <name type="scientific">Sulfuricurvum kujiense (strain ATCC BAA-921 / DSM 16994 / JCM 11577 / YK-1)</name>
    <dbReference type="NCBI Taxonomy" id="709032"/>
    <lineage>
        <taxon>Bacteria</taxon>
        <taxon>Pseudomonadati</taxon>
        <taxon>Campylobacterota</taxon>
        <taxon>Epsilonproteobacteria</taxon>
        <taxon>Campylobacterales</taxon>
        <taxon>Sulfurimonadaceae</taxon>
        <taxon>Sulfuricurvum</taxon>
    </lineage>
</organism>